<proteinExistence type="predicted"/>
<evidence type="ECO:0000256" key="1">
    <source>
        <dbReference type="ARBA" id="ARBA00022603"/>
    </source>
</evidence>
<organism evidence="6 9">
    <name type="scientific">Sulfolobus acidocaldarius</name>
    <dbReference type="NCBI Taxonomy" id="2285"/>
    <lineage>
        <taxon>Archaea</taxon>
        <taxon>Thermoproteota</taxon>
        <taxon>Thermoprotei</taxon>
        <taxon>Sulfolobales</taxon>
        <taxon>Sulfolobaceae</taxon>
        <taxon>Sulfolobus</taxon>
    </lineage>
</organism>
<dbReference type="InterPro" id="IPR001678">
    <property type="entry name" value="MeTrfase_RsmB-F_NOP2_dom"/>
</dbReference>
<gene>
    <name evidence="6" type="ORF">ATY89_01250</name>
    <name evidence="7" type="ORF">ATZ20_04285</name>
</gene>
<dbReference type="GO" id="GO:0001510">
    <property type="term" value="P:RNA methylation"/>
    <property type="evidence" value="ECO:0007669"/>
    <property type="project" value="InterPro"/>
</dbReference>
<evidence type="ECO:0000256" key="2">
    <source>
        <dbReference type="ARBA" id="ARBA00022679"/>
    </source>
</evidence>
<dbReference type="GO" id="GO:0008173">
    <property type="term" value="F:RNA methyltransferase activity"/>
    <property type="evidence" value="ECO:0007669"/>
    <property type="project" value="InterPro"/>
</dbReference>
<dbReference type="Gene3D" id="3.40.50.150">
    <property type="entry name" value="Vaccinia Virus protein VP39"/>
    <property type="match status" value="1"/>
</dbReference>
<dbReference type="RefSeq" id="WP_011277901.1">
    <property type="nucleotide sequence ID" value="NZ_BHWZ01000002.1"/>
</dbReference>
<dbReference type="InterPro" id="IPR049560">
    <property type="entry name" value="MeTrfase_RsmB-F_NOP2_cat"/>
</dbReference>
<dbReference type="OMA" id="YKRSKVW"/>
<dbReference type="EMBL" id="CP013695">
    <property type="protein sequence ID" value="ALU31433.1"/>
    <property type="molecule type" value="Genomic_DNA"/>
</dbReference>
<evidence type="ECO:0000313" key="8">
    <source>
        <dbReference type="Proteomes" id="UP000060043"/>
    </source>
</evidence>
<dbReference type="Proteomes" id="UP000060043">
    <property type="component" value="Chromosome"/>
</dbReference>
<dbReference type="Proteomes" id="UP000065473">
    <property type="component" value="Chromosome"/>
</dbReference>
<dbReference type="PaxDb" id="1435377-SUSAZ_04830"/>
<dbReference type="PRINTS" id="PR02008">
    <property type="entry name" value="RCMTFAMILY"/>
</dbReference>
<dbReference type="InterPro" id="IPR023267">
    <property type="entry name" value="RCMT"/>
</dbReference>
<dbReference type="GO" id="GO:0003723">
    <property type="term" value="F:RNA binding"/>
    <property type="evidence" value="ECO:0007669"/>
    <property type="project" value="UniProtKB-KW"/>
</dbReference>
<dbReference type="OrthoDB" id="14725at2157"/>
<dbReference type="SUPFAM" id="SSF53335">
    <property type="entry name" value="S-adenosyl-L-methionine-dependent methyltransferases"/>
    <property type="match status" value="1"/>
</dbReference>
<evidence type="ECO:0000256" key="3">
    <source>
        <dbReference type="ARBA" id="ARBA00022691"/>
    </source>
</evidence>
<feature type="domain" description="SAM-dependent MTase RsmB/NOP-type" evidence="5">
    <location>
        <begin position="92"/>
        <end position="358"/>
    </location>
</feature>
<dbReference type="InterPro" id="IPR029063">
    <property type="entry name" value="SAM-dependent_MTases_sf"/>
</dbReference>
<evidence type="ECO:0000313" key="6">
    <source>
        <dbReference type="EMBL" id="ALU28715.1"/>
    </source>
</evidence>
<dbReference type="PANTHER" id="PTHR22807:SF70">
    <property type="entry name" value="TRNA_RRNA CYTOSINE-C5-METHYLASE, NOL1_NOP2_SUN FAMILY, FUSED TO N-TERMINAL NUSB REGULATOR DOMAIN"/>
    <property type="match status" value="1"/>
</dbReference>
<dbReference type="PANTHER" id="PTHR22807">
    <property type="entry name" value="NOP2 YEAST -RELATED NOL1/NOP2/FMU SUN DOMAIN-CONTAINING"/>
    <property type="match status" value="1"/>
</dbReference>
<keyword evidence="4" id="KW-0694">RNA-binding</keyword>
<protein>
    <submittedName>
        <fullName evidence="6">Fmu (Sun) domain-containing protein</fullName>
    </submittedName>
</protein>
<dbReference type="AlphaFoldDB" id="A0A0U3FEG2"/>
<name>A0A0U3FEG2_9CREN</name>
<dbReference type="STRING" id="1435377.SUSAZ_04830"/>
<dbReference type="PROSITE" id="PS51686">
    <property type="entry name" value="SAM_MT_RSMB_NOP"/>
    <property type="match status" value="1"/>
</dbReference>
<dbReference type="GeneID" id="14551551"/>
<keyword evidence="1" id="KW-0489">Methyltransferase</keyword>
<reference evidence="8 9" key="1">
    <citation type="submission" date="2015-12" db="EMBL/GenBank/DDBJ databases">
        <title>A stable core within a dynamic pangenome in Sulfolobus acidocaldarius.</title>
        <authorList>
            <person name="Anderson R."/>
            <person name="Kouris A."/>
            <person name="Seward C."/>
            <person name="Campbell K."/>
            <person name="Whitaker R."/>
        </authorList>
    </citation>
    <scope>NUCLEOTIDE SEQUENCE [LARGE SCALE GENOMIC DNA]</scope>
    <source>
        <strain evidence="6 9">GG12-C01-09</strain>
        <strain evidence="7 8">NG05B_CO5_07</strain>
    </source>
</reference>
<dbReference type="Pfam" id="PF01189">
    <property type="entry name" value="Methyltr_RsmB-F"/>
    <property type="match status" value="1"/>
</dbReference>
<dbReference type="CDD" id="cd02440">
    <property type="entry name" value="AdoMet_MTases"/>
    <property type="match status" value="1"/>
</dbReference>
<sequence>MSEVKLFSTAIKLIIERKTSPEKAFDIAVKSLNHKVNRRKLFNKFLRVLWNYYYATFLYPERDIEDIINVSLNSDFPFKPPKWAEERLQSIMGDLNVKTRQQWIRVNTLKADVEDVRRKLERKGVVLQRDSFEFLFRVIKAKSRISDLEEFKNGEIVIQDKASVYSVVFLDPKPNEKILEIGCAPGMKTSLIQQITNNKSLVIGIDISSKRIKIQQDLMNKLGVENVELVVSDGSNVPITKADKVLIDAPCTNSGTFVADPSIFLRITKKDLMRLSRLQRSILRSIRKFKVPTVFSTCSLFPEEGEKIAEKYEAFLTPISIDTTNYGYKRSKVWKRVVRFYPNIHGTEGFFIAKFNFSKNITLDDQN</sequence>
<evidence type="ECO:0000313" key="9">
    <source>
        <dbReference type="Proteomes" id="UP000065473"/>
    </source>
</evidence>
<dbReference type="EMBL" id="CP013694">
    <property type="protein sequence ID" value="ALU28715.1"/>
    <property type="molecule type" value="Genomic_DNA"/>
</dbReference>
<keyword evidence="2" id="KW-0808">Transferase</keyword>
<accession>A0A0U3FEG2</accession>
<evidence type="ECO:0000259" key="5">
    <source>
        <dbReference type="PROSITE" id="PS51686"/>
    </source>
</evidence>
<keyword evidence="3" id="KW-0949">S-adenosyl-L-methionine</keyword>
<evidence type="ECO:0000256" key="4">
    <source>
        <dbReference type="ARBA" id="ARBA00022884"/>
    </source>
</evidence>
<evidence type="ECO:0000313" key="7">
    <source>
        <dbReference type="EMBL" id="ALU31433.1"/>
    </source>
</evidence>